<sequence>MPLQDGIIFHEKDSLDRGIDIRFVMFDFRNAMYSTHFNGFLY</sequence>
<accession>A0ABM7VD03</accession>
<protein>
    <submittedName>
        <fullName evidence="1">Uncharacterized protein</fullName>
    </submittedName>
</protein>
<name>A0ABM7VD03_9BACT</name>
<proteinExistence type="predicted"/>
<evidence type="ECO:0000313" key="2">
    <source>
        <dbReference type="Proteomes" id="UP001354989"/>
    </source>
</evidence>
<organism evidence="1 2">
    <name type="scientific">Persicobacter psychrovividus</name>
    <dbReference type="NCBI Taxonomy" id="387638"/>
    <lineage>
        <taxon>Bacteria</taxon>
        <taxon>Pseudomonadati</taxon>
        <taxon>Bacteroidota</taxon>
        <taxon>Cytophagia</taxon>
        <taxon>Cytophagales</taxon>
        <taxon>Persicobacteraceae</taxon>
        <taxon>Persicobacter</taxon>
    </lineage>
</organism>
<gene>
    <name evidence="1" type="ORF">PEPS_10690</name>
</gene>
<dbReference type="EMBL" id="AP025292">
    <property type="protein sequence ID" value="BDC98788.1"/>
    <property type="molecule type" value="Genomic_DNA"/>
</dbReference>
<evidence type="ECO:0000313" key="1">
    <source>
        <dbReference type="EMBL" id="BDC98788.1"/>
    </source>
</evidence>
<dbReference type="Proteomes" id="UP001354989">
    <property type="component" value="Chromosome"/>
</dbReference>
<reference evidence="1 2" key="1">
    <citation type="submission" date="2021-12" db="EMBL/GenBank/DDBJ databases">
        <title>Genome sequencing of bacteria with rrn-lacking chromosome and rrn-plasmid.</title>
        <authorList>
            <person name="Anda M."/>
            <person name="Iwasaki W."/>
        </authorList>
    </citation>
    <scope>NUCLEOTIDE SEQUENCE [LARGE SCALE GENOMIC DNA]</scope>
    <source>
        <strain evidence="1 2">NBRC 101262</strain>
    </source>
</reference>
<keyword evidence="2" id="KW-1185">Reference proteome</keyword>